<keyword evidence="2" id="KW-1185">Reference proteome</keyword>
<reference evidence="1" key="1">
    <citation type="journal article" date="2020" name="Stud. Mycol.">
        <title>101 Dothideomycetes genomes: a test case for predicting lifestyles and emergence of pathogens.</title>
        <authorList>
            <person name="Haridas S."/>
            <person name="Albert R."/>
            <person name="Binder M."/>
            <person name="Bloem J."/>
            <person name="Labutti K."/>
            <person name="Salamov A."/>
            <person name="Andreopoulos B."/>
            <person name="Baker S."/>
            <person name="Barry K."/>
            <person name="Bills G."/>
            <person name="Bluhm B."/>
            <person name="Cannon C."/>
            <person name="Castanera R."/>
            <person name="Culley D."/>
            <person name="Daum C."/>
            <person name="Ezra D."/>
            <person name="Gonzalez J."/>
            <person name="Henrissat B."/>
            <person name="Kuo A."/>
            <person name="Liang C."/>
            <person name="Lipzen A."/>
            <person name="Lutzoni F."/>
            <person name="Magnuson J."/>
            <person name="Mondo S."/>
            <person name="Nolan M."/>
            <person name="Ohm R."/>
            <person name="Pangilinan J."/>
            <person name="Park H.-J."/>
            <person name="Ramirez L."/>
            <person name="Alfaro M."/>
            <person name="Sun H."/>
            <person name="Tritt A."/>
            <person name="Yoshinaga Y."/>
            <person name="Zwiers L.-H."/>
            <person name="Turgeon B."/>
            <person name="Goodwin S."/>
            <person name="Spatafora J."/>
            <person name="Crous P."/>
            <person name="Grigoriev I."/>
        </authorList>
    </citation>
    <scope>NUCLEOTIDE SEQUENCE</scope>
    <source>
        <strain evidence="1">CBS 525.71</strain>
    </source>
</reference>
<dbReference type="Proteomes" id="UP000799754">
    <property type="component" value="Unassembled WGS sequence"/>
</dbReference>
<dbReference type="EMBL" id="MU006758">
    <property type="protein sequence ID" value="KAF2621220.1"/>
    <property type="molecule type" value="Genomic_DNA"/>
</dbReference>
<sequence length="72" mass="7916">MRRRVANKHAKDLGSNDHNTDDHDPGTVASCPSRTPHIASINPSNQHITPTGFSSDNNCRLTIFQCQHCTSC</sequence>
<protein>
    <submittedName>
        <fullName evidence="1">Uncharacterized protein</fullName>
    </submittedName>
</protein>
<accession>A0ACB6RIJ1</accession>
<evidence type="ECO:0000313" key="1">
    <source>
        <dbReference type="EMBL" id="KAF2621220.1"/>
    </source>
</evidence>
<comment type="caution">
    <text evidence="1">The sequence shown here is derived from an EMBL/GenBank/DDBJ whole genome shotgun (WGS) entry which is preliminary data.</text>
</comment>
<name>A0ACB6RIJ1_9PLEO</name>
<proteinExistence type="predicted"/>
<evidence type="ECO:0000313" key="2">
    <source>
        <dbReference type="Proteomes" id="UP000799754"/>
    </source>
</evidence>
<organism evidence="1 2">
    <name type="scientific">Macroventuria anomochaeta</name>
    <dbReference type="NCBI Taxonomy" id="301207"/>
    <lineage>
        <taxon>Eukaryota</taxon>
        <taxon>Fungi</taxon>
        <taxon>Dikarya</taxon>
        <taxon>Ascomycota</taxon>
        <taxon>Pezizomycotina</taxon>
        <taxon>Dothideomycetes</taxon>
        <taxon>Pleosporomycetidae</taxon>
        <taxon>Pleosporales</taxon>
        <taxon>Pleosporineae</taxon>
        <taxon>Didymellaceae</taxon>
        <taxon>Macroventuria</taxon>
    </lineage>
</organism>
<gene>
    <name evidence="1" type="ORF">BU25DRAFT_416247</name>
</gene>